<reference evidence="1 2" key="1">
    <citation type="journal article" date="2014" name="Mol. Plant">
        <title>Chromosome Scale Genome Assembly and Transcriptome Profiling of Nannochloropsis gaditana in Nitrogen Depletion.</title>
        <authorList>
            <person name="Corteggiani Carpinelli E."/>
            <person name="Telatin A."/>
            <person name="Vitulo N."/>
            <person name="Forcato C."/>
            <person name="D'Angelo M."/>
            <person name="Schiavon R."/>
            <person name="Vezzi A."/>
            <person name="Giacometti G.M."/>
            <person name="Morosinotto T."/>
            <person name="Valle G."/>
        </authorList>
    </citation>
    <scope>NUCLEOTIDE SEQUENCE [LARGE SCALE GENOMIC DNA]</scope>
    <source>
        <strain evidence="1 2">B-31</strain>
    </source>
</reference>
<evidence type="ECO:0000313" key="1">
    <source>
        <dbReference type="EMBL" id="EWM21207.1"/>
    </source>
</evidence>
<sequence>MTIMRPEMDVITEQIRAVPPGDRQAQMRSKKELYGLFAKYQCSPFRSFVGPLANIGVFVPMFFGLQKMGDYHVPGARPPSRPPSRL</sequence>
<dbReference type="AlphaFoldDB" id="W7T362"/>
<accession>W7T362</accession>
<organism evidence="1 2">
    <name type="scientific">Nannochloropsis gaditana</name>
    <dbReference type="NCBI Taxonomy" id="72520"/>
    <lineage>
        <taxon>Eukaryota</taxon>
        <taxon>Sar</taxon>
        <taxon>Stramenopiles</taxon>
        <taxon>Ochrophyta</taxon>
        <taxon>Eustigmatophyceae</taxon>
        <taxon>Eustigmatales</taxon>
        <taxon>Monodopsidaceae</taxon>
        <taxon>Nannochloropsis</taxon>
    </lineage>
</organism>
<proteinExistence type="predicted"/>
<name>W7T362_9STRA</name>
<dbReference type="Proteomes" id="UP000019335">
    <property type="component" value="Unassembled WGS sequence"/>
</dbReference>
<evidence type="ECO:0000313" key="2">
    <source>
        <dbReference type="Proteomes" id="UP000019335"/>
    </source>
</evidence>
<dbReference type="OrthoDB" id="2148490at2759"/>
<dbReference type="EMBL" id="AZIL01002603">
    <property type="protein sequence ID" value="EWM21207.1"/>
    <property type="molecule type" value="Genomic_DNA"/>
</dbReference>
<keyword evidence="2" id="KW-1185">Reference proteome</keyword>
<protein>
    <submittedName>
        <fullName evidence="1">Uncharacterized protein</fullName>
    </submittedName>
</protein>
<comment type="caution">
    <text evidence="1">The sequence shown here is derived from an EMBL/GenBank/DDBJ whole genome shotgun (WGS) entry which is preliminary data.</text>
</comment>
<gene>
    <name evidence="1" type="ORF">Naga_103245g1</name>
</gene>